<keyword evidence="3" id="KW-1185">Reference proteome</keyword>
<dbReference type="InterPro" id="IPR014158">
    <property type="entry name" value="T4SS_VirB5"/>
</dbReference>
<reference evidence="2 3" key="1">
    <citation type="submission" date="2016-11" db="EMBL/GenBank/DDBJ databases">
        <title>Complete Genome Sequence of alachlor-degrading Sphingomonas sp. strain JJ-A5.</title>
        <authorList>
            <person name="Lee H."/>
            <person name="Ka J.-O."/>
        </authorList>
    </citation>
    <scope>NUCLEOTIDE SEQUENCE [LARGE SCALE GENOMIC DNA]</scope>
    <source>
        <strain evidence="2 3">JJ-A5</strain>
        <plasmid evidence="3">phsl1</plasmid>
    </source>
</reference>
<dbReference type="InterPro" id="IPR023220">
    <property type="entry name" value="T4SS_VirB5-domain"/>
</dbReference>
<dbReference type="CDD" id="cd14262">
    <property type="entry name" value="VirB5_like"/>
    <property type="match status" value="1"/>
</dbReference>
<gene>
    <name evidence="2" type="ORF">BSL82_18015</name>
</gene>
<dbReference type="KEGG" id="sphj:BSL82_18015"/>
<dbReference type="RefSeq" id="WP_072598981.1">
    <property type="nucleotide sequence ID" value="NZ_CP018222.1"/>
</dbReference>
<feature type="chain" id="PRO_5009857770" evidence="1">
    <location>
        <begin position="22"/>
        <end position="237"/>
    </location>
</feature>
<feature type="signal peptide" evidence="1">
    <location>
        <begin position="1"/>
        <end position="21"/>
    </location>
</feature>
<geneLocation type="plasmid" evidence="3">
    <name>phsl1</name>
</geneLocation>
<keyword evidence="2" id="KW-0614">Plasmid</keyword>
<dbReference type="AlphaFoldDB" id="A0A1L4A0E6"/>
<evidence type="ECO:0000313" key="3">
    <source>
        <dbReference type="Proteomes" id="UP000182063"/>
    </source>
</evidence>
<organism evidence="2 3">
    <name type="scientific">Tardibacter chloracetimidivorans</name>
    <dbReference type="NCBI Taxonomy" id="1921510"/>
    <lineage>
        <taxon>Bacteria</taxon>
        <taxon>Pseudomonadati</taxon>
        <taxon>Pseudomonadota</taxon>
        <taxon>Alphaproteobacteria</taxon>
        <taxon>Sphingomonadales</taxon>
        <taxon>Sphingomonadaceae</taxon>
        <taxon>Tardibacter</taxon>
    </lineage>
</organism>
<name>A0A1L4A0E6_9SPHN</name>
<protein>
    <submittedName>
        <fullName evidence="2">Type VI secretion protein</fullName>
    </submittedName>
</protein>
<dbReference type="Pfam" id="PF07996">
    <property type="entry name" value="T4SS"/>
    <property type="match status" value="1"/>
</dbReference>
<dbReference type="EMBL" id="CP018222">
    <property type="protein sequence ID" value="API61361.1"/>
    <property type="molecule type" value="Genomic_DNA"/>
</dbReference>
<dbReference type="SUPFAM" id="SSF101082">
    <property type="entry name" value="Typo IV secretion system protein TraC"/>
    <property type="match status" value="1"/>
</dbReference>
<evidence type="ECO:0000256" key="1">
    <source>
        <dbReference type="SAM" id="SignalP"/>
    </source>
</evidence>
<proteinExistence type="predicted"/>
<dbReference type="Gene3D" id="1.20.58.430">
    <property type="entry name" value="Type IV secretion system, VirB5-domain"/>
    <property type="match status" value="1"/>
</dbReference>
<accession>A0A1L4A0E6</accession>
<sequence length="237" mass="25124">MRKPLMATAVLATMAATPAAAQGIPVYDQSGFAQALATVKNTLSMIEQGKQQISEAQALFGSLNKLTDVNGIATSLSQDAVRRWLPPEARDIAVLMNEGPEGLGAIGNRATTIRDVGRVNLPTLAVGAPQASFDARGRLDTMGNEAARDAALAETAYDVTQKRTDGLEELRGALDGATDAKDVLDIQARIGVETAHIQNDAMQLQAVAMRQAAGERLRAQQESERILSQAYESLGKP</sequence>
<dbReference type="Proteomes" id="UP000182063">
    <property type="component" value="Plasmid pHSL1"/>
</dbReference>
<evidence type="ECO:0000313" key="2">
    <source>
        <dbReference type="EMBL" id="API61361.1"/>
    </source>
</evidence>
<keyword evidence="1" id="KW-0732">Signal</keyword>